<organism evidence="2 3">
    <name type="scientific">Escherichia coli (strain SMS-3-5 / SECEC)</name>
    <dbReference type="NCBI Taxonomy" id="439855"/>
    <lineage>
        <taxon>Bacteria</taxon>
        <taxon>Pseudomonadati</taxon>
        <taxon>Pseudomonadota</taxon>
        <taxon>Gammaproteobacteria</taxon>
        <taxon>Enterobacterales</taxon>
        <taxon>Enterobacteriaceae</taxon>
        <taxon>Escherichia</taxon>
    </lineage>
</organism>
<dbReference type="Pfam" id="PF10077">
    <property type="entry name" value="DUF2314"/>
    <property type="match status" value="1"/>
</dbReference>
<reference evidence="2 3" key="1">
    <citation type="journal article" date="2008" name="J. Bacteriol.">
        <title>Insights into the environmental resistance gene pool from the genome sequence of the multidrug-resistant environmental isolate Escherichia coli SMS-3-5.</title>
        <authorList>
            <person name="Fricke W.F."/>
            <person name="Wright M.S."/>
            <person name="Lindell A.H."/>
            <person name="Harkins D.M."/>
            <person name="Baker-Austin C."/>
            <person name="Ravel J."/>
            <person name="Stepanauskas R."/>
        </authorList>
    </citation>
    <scope>NUCLEOTIDE SEQUENCE [LARGE SCALE GENOMIC DNA]</scope>
    <source>
        <strain evidence="3">SMS-3-5 / SECEC</strain>
    </source>
</reference>
<dbReference type="Proteomes" id="UP000007011">
    <property type="component" value="Chromosome"/>
</dbReference>
<gene>
    <name evidence="2" type="ordered locus">EcSMS35_0989</name>
</gene>
<dbReference type="AlphaFoldDB" id="B1LNX0"/>
<evidence type="ECO:0000313" key="2">
    <source>
        <dbReference type="EMBL" id="ACB18450.1"/>
    </source>
</evidence>
<protein>
    <recommendedName>
        <fullName evidence="1">DUF2314 domain-containing protein</fullName>
    </recommendedName>
</protein>
<dbReference type="KEGG" id="ecm:EcSMS35_0989"/>
<dbReference type="EMBL" id="CP000970">
    <property type="protein sequence ID" value="ACB18450.1"/>
    <property type="molecule type" value="Genomic_DNA"/>
</dbReference>
<name>B1LNX0_ECOSM</name>
<proteinExistence type="predicted"/>
<accession>B1LNX0</accession>
<evidence type="ECO:0000259" key="1">
    <source>
        <dbReference type="Pfam" id="PF10077"/>
    </source>
</evidence>
<evidence type="ECO:0000313" key="3">
    <source>
        <dbReference type="Proteomes" id="UP000007011"/>
    </source>
</evidence>
<sequence>MIHFHRFFANFYYTGILEKKMKKILLMLSLLFFTTASYCEISDTLVTGGYDKKAMSDAIKHARKETDQFIEVMNKKDADTFAVKAPITDRGETEHFWLTDVTYSNGMFIGIISNDPGIVTNVEYGQEWKIKKEDISDWMYTRGDKIYGGYTIDPLLVTYPKEEADELRAKLVR</sequence>
<dbReference type="InterPro" id="IPR018756">
    <property type="entry name" value="DUF2314"/>
</dbReference>
<feature type="domain" description="DUF2314" evidence="1">
    <location>
        <begin position="53"/>
        <end position="166"/>
    </location>
</feature>
<dbReference type="HOGENOM" id="CLU_129853_1_0_6"/>